<dbReference type="EMBL" id="KL142407">
    <property type="protein sequence ID" value="KDR68593.1"/>
    <property type="molecule type" value="Genomic_DNA"/>
</dbReference>
<feature type="transmembrane region" description="Helical" evidence="1">
    <location>
        <begin position="114"/>
        <end position="135"/>
    </location>
</feature>
<sequence length="194" mass="21502">MIGLMYLAVLSWTYRYAQTNPRGLNKASGVRVQKYAPAVYVFLVLSSLMEVAFASWLILQYRFNNNYPNFEARNGVRLLLFASSWTALTAGAYTVLFIHPTWSRHPVSSVGAQAIWIFVTWLFWVVGAGLVNSAVPTLLGRGTCDAVAYCAQIRGLFGVAVVESLTLSAGMLVMLWLAWQSARSAMEPLSFPLH</sequence>
<feature type="transmembrane region" description="Helical" evidence="1">
    <location>
        <begin position="79"/>
        <end position="102"/>
    </location>
</feature>
<proteinExistence type="predicted"/>
<evidence type="ECO:0000313" key="2">
    <source>
        <dbReference type="EMBL" id="KDR68593.1"/>
    </source>
</evidence>
<keyword evidence="1" id="KW-1133">Transmembrane helix</keyword>
<organism evidence="2 3">
    <name type="scientific">Galerina marginata (strain CBS 339.88)</name>
    <dbReference type="NCBI Taxonomy" id="685588"/>
    <lineage>
        <taxon>Eukaryota</taxon>
        <taxon>Fungi</taxon>
        <taxon>Dikarya</taxon>
        <taxon>Basidiomycota</taxon>
        <taxon>Agaricomycotina</taxon>
        <taxon>Agaricomycetes</taxon>
        <taxon>Agaricomycetidae</taxon>
        <taxon>Agaricales</taxon>
        <taxon>Agaricineae</taxon>
        <taxon>Strophariaceae</taxon>
        <taxon>Galerina</taxon>
    </lineage>
</organism>
<evidence type="ECO:0000256" key="1">
    <source>
        <dbReference type="SAM" id="Phobius"/>
    </source>
</evidence>
<evidence type="ECO:0008006" key="4">
    <source>
        <dbReference type="Google" id="ProtNLM"/>
    </source>
</evidence>
<dbReference type="OrthoDB" id="2628419at2759"/>
<evidence type="ECO:0000313" key="3">
    <source>
        <dbReference type="Proteomes" id="UP000027222"/>
    </source>
</evidence>
<reference evidence="3" key="1">
    <citation type="journal article" date="2014" name="Proc. Natl. Acad. Sci. U.S.A.">
        <title>Extensive sampling of basidiomycete genomes demonstrates inadequacy of the white-rot/brown-rot paradigm for wood decay fungi.</title>
        <authorList>
            <person name="Riley R."/>
            <person name="Salamov A.A."/>
            <person name="Brown D.W."/>
            <person name="Nagy L.G."/>
            <person name="Floudas D."/>
            <person name="Held B.W."/>
            <person name="Levasseur A."/>
            <person name="Lombard V."/>
            <person name="Morin E."/>
            <person name="Otillar R."/>
            <person name="Lindquist E.A."/>
            <person name="Sun H."/>
            <person name="LaButti K.M."/>
            <person name="Schmutz J."/>
            <person name="Jabbour D."/>
            <person name="Luo H."/>
            <person name="Baker S.E."/>
            <person name="Pisabarro A.G."/>
            <person name="Walton J.D."/>
            <person name="Blanchette R.A."/>
            <person name="Henrissat B."/>
            <person name="Martin F."/>
            <person name="Cullen D."/>
            <person name="Hibbett D.S."/>
            <person name="Grigoriev I.V."/>
        </authorList>
    </citation>
    <scope>NUCLEOTIDE SEQUENCE [LARGE SCALE GENOMIC DNA]</scope>
    <source>
        <strain evidence="3">CBS 339.88</strain>
    </source>
</reference>
<keyword evidence="1" id="KW-0812">Transmembrane</keyword>
<name>A0A067SP97_GALM3</name>
<dbReference type="HOGENOM" id="CLU_080790_0_0_1"/>
<protein>
    <recommendedName>
        <fullName evidence="4">MARVEL domain-containing protein</fullName>
    </recommendedName>
</protein>
<dbReference type="AlphaFoldDB" id="A0A067SP97"/>
<gene>
    <name evidence="2" type="ORF">GALMADRAFT_256869</name>
</gene>
<dbReference type="Proteomes" id="UP000027222">
    <property type="component" value="Unassembled WGS sequence"/>
</dbReference>
<feature type="transmembrane region" description="Helical" evidence="1">
    <location>
        <begin position="41"/>
        <end position="59"/>
    </location>
</feature>
<keyword evidence="3" id="KW-1185">Reference proteome</keyword>
<accession>A0A067SP97</accession>
<keyword evidence="1" id="KW-0472">Membrane</keyword>
<feature type="transmembrane region" description="Helical" evidence="1">
    <location>
        <begin position="156"/>
        <end position="179"/>
    </location>
</feature>